<dbReference type="PROSITE" id="PS51053">
    <property type="entry name" value="SERTA"/>
    <property type="match status" value="1"/>
</dbReference>
<dbReference type="PANTHER" id="PTHR16277">
    <property type="entry name" value="CELL DIVISION CYCLE ASSOCIATED PROTEIN 4/SERTA DOMAIN-CONTAINING PROTEIN 2"/>
    <property type="match status" value="1"/>
</dbReference>
<feature type="domain" description="SERTA" evidence="1">
    <location>
        <begin position="37"/>
        <end position="81"/>
    </location>
</feature>
<dbReference type="Proteomes" id="UP000018467">
    <property type="component" value="Unassembled WGS sequence"/>
</dbReference>
<reference evidence="2" key="4">
    <citation type="submission" date="2025-09" db="UniProtKB">
        <authorList>
            <consortium name="Ensembl"/>
        </authorList>
    </citation>
    <scope>IDENTIFICATION</scope>
</reference>
<dbReference type="STRING" id="7994.ENSAMXP00000034249"/>
<dbReference type="InterPro" id="IPR009263">
    <property type="entry name" value="SERTA_dom"/>
</dbReference>
<dbReference type="AlphaFoldDB" id="A0A3B1IYP1"/>
<evidence type="ECO:0000259" key="1">
    <source>
        <dbReference type="PROSITE" id="PS51053"/>
    </source>
</evidence>
<dbReference type="Pfam" id="PF06031">
    <property type="entry name" value="SERTA"/>
    <property type="match status" value="1"/>
</dbReference>
<protein>
    <recommendedName>
        <fullName evidence="1">SERTA domain-containing protein</fullName>
    </recommendedName>
</protein>
<dbReference type="Ensembl" id="ENSAMXT00000034562.1">
    <property type="protein sequence ID" value="ENSAMXP00000034249.1"/>
    <property type="gene ID" value="ENSAMXG00000029475.1"/>
</dbReference>
<reference evidence="3" key="2">
    <citation type="journal article" date="2014" name="Nat. Commun.">
        <title>The cavefish genome reveals candidate genes for eye loss.</title>
        <authorList>
            <person name="McGaugh S.E."/>
            <person name="Gross J.B."/>
            <person name="Aken B."/>
            <person name="Blin M."/>
            <person name="Borowsky R."/>
            <person name="Chalopin D."/>
            <person name="Hinaux H."/>
            <person name="Jeffery W.R."/>
            <person name="Keene A."/>
            <person name="Ma L."/>
            <person name="Minx P."/>
            <person name="Murphy D."/>
            <person name="O'Quin K.E."/>
            <person name="Retaux S."/>
            <person name="Rohner N."/>
            <person name="Searle S.M."/>
            <person name="Stahl B.A."/>
            <person name="Tabin C."/>
            <person name="Volff J.N."/>
            <person name="Yoshizawa M."/>
            <person name="Warren W.C."/>
        </authorList>
    </citation>
    <scope>NUCLEOTIDE SEQUENCE [LARGE SCALE GENOMIC DNA]</scope>
    <source>
        <strain evidence="3">female</strain>
    </source>
</reference>
<evidence type="ECO:0000313" key="2">
    <source>
        <dbReference type="Ensembl" id="ENSAMXP00000034249.1"/>
    </source>
</evidence>
<name>A0A3B1IYP1_ASTMX</name>
<accession>A0A3B1IYP1</accession>
<reference evidence="3" key="1">
    <citation type="submission" date="2013-03" db="EMBL/GenBank/DDBJ databases">
        <authorList>
            <person name="Jeffery W."/>
            <person name="Warren W."/>
            <person name="Wilson R.K."/>
        </authorList>
    </citation>
    <scope>NUCLEOTIDE SEQUENCE</scope>
    <source>
        <strain evidence="3">female</strain>
    </source>
</reference>
<dbReference type="PANTHER" id="PTHR16277:SF10">
    <property type="entry name" value="SERTA DOMAIN-CONTAINING PROTEIN 2"/>
    <property type="match status" value="1"/>
</dbReference>
<dbReference type="InParanoid" id="A0A3B1IYP1"/>
<dbReference type="GeneTree" id="ENSGT00940000178911"/>
<dbReference type="GO" id="GO:0005634">
    <property type="term" value="C:nucleus"/>
    <property type="evidence" value="ECO:0007669"/>
    <property type="project" value="TreeGrafter"/>
</dbReference>
<evidence type="ECO:0000313" key="3">
    <source>
        <dbReference type="Proteomes" id="UP000018467"/>
    </source>
</evidence>
<sequence length="293" mass="31300">MLGKLSFLRKLGREDEGEGVQEPKLRAVVLEDAEEAYAVQRQAVLQLSLQKLCAQVETALLRRVLITNTLRHVQQELSKQGAPSIAPAAGADATGVDCGSGVEVEGSLTPAWVLEQDGELFFSLQSSVPAHSSTSLSRAYQKDSFSTALAEIEDLCPTLTSLDTSTSMSSSSTSSSTSSISSLSLSSLITQLDPQQKQTQIPTGLNGSCDYATSYSPVCLPELSLDDFLFSDIDNFLCELNACSQNSSLTLPSGSTPSKVVSITDDFMRSLSGQHLKPDLNELDHIMEVLVGS</sequence>
<proteinExistence type="predicted"/>
<dbReference type="Bgee" id="ENSAMXG00000029475">
    <property type="expression patterns" value="Expressed in olfactory epithelium and 8 other cell types or tissues"/>
</dbReference>
<keyword evidence="3" id="KW-1185">Reference proteome</keyword>
<organism evidence="2 3">
    <name type="scientific">Astyanax mexicanus</name>
    <name type="common">Blind cave fish</name>
    <name type="synonym">Astyanax fasciatus mexicanus</name>
    <dbReference type="NCBI Taxonomy" id="7994"/>
    <lineage>
        <taxon>Eukaryota</taxon>
        <taxon>Metazoa</taxon>
        <taxon>Chordata</taxon>
        <taxon>Craniata</taxon>
        <taxon>Vertebrata</taxon>
        <taxon>Euteleostomi</taxon>
        <taxon>Actinopterygii</taxon>
        <taxon>Neopterygii</taxon>
        <taxon>Teleostei</taxon>
        <taxon>Ostariophysi</taxon>
        <taxon>Characiformes</taxon>
        <taxon>Characoidei</taxon>
        <taxon>Acestrorhamphidae</taxon>
        <taxon>Acestrorhamphinae</taxon>
        <taxon>Astyanax</taxon>
    </lineage>
</organism>
<reference evidence="2" key="3">
    <citation type="submission" date="2025-08" db="UniProtKB">
        <authorList>
            <consortium name="Ensembl"/>
        </authorList>
    </citation>
    <scope>IDENTIFICATION</scope>
</reference>
<dbReference type="InterPro" id="IPR052262">
    <property type="entry name" value="E2F-SERTA_domain_protein"/>
</dbReference>